<evidence type="ECO:0000256" key="4">
    <source>
        <dbReference type="ARBA" id="ARBA00025649"/>
    </source>
</evidence>
<evidence type="ECO:0000256" key="2">
    <source>
        <dbReference type="ARBA" id="ARBA00005817"/>
    </source>
</evidence>
<evidence type="ECO:0000259" key="5">
    <source>
        <dbReference type="Pfam" id="PF00766"/>
    </source>
</evidence>
<dbReference type="Pfam" id="PF01012">
    <property type="entry name" value="ETF"/>
    <property type="match status" value="1"/>
</dbReference>
<dbReference type="EMBL" id="PCZS01000005">
    <property type="protein sequence ID" value="REB68122.1"/>
    <property type="molecule type" value="Genomic_DNA"/>
</dbReference>
<dbReference type="SUPFAM" id="SSF52402">
    <property type="entry name" value="Adenine nucleotide alpha hydrolases-like"/>
    <property type="match status" value="1"/>
</dbReference>
<comment type="similarity">
    <text evidence="2">Belongs to the ETF alpha-subunit/FixB family.</text>
</comment>
<dbReference type="PANTHER" id="PTHR43153:SF1">
    <property type="entry name" value="ELECTRON TRANSFER FLAVOPROTEIN SUBUNIT ALPHA, MITOCHONDRIAL"/>
    <property type="match status" value="1"/>
</dbReference>
<dbReference type="Pfam" id="PF00766">
    <property type="entry name" value="ETF_alpha"/>
    <property type="match status" value="1"/>
</dbReference>
<dbReference type="InterPro" id="IPR014730">
    <property type="entry name" value="ETF_a/b_N"/>
</dbReference>
<comment type="function">
    <text evidence="4">The electron transfer flavoprotein serves as a specific electron acceptor for other dehydrogenases. It transfers the electrons to the main respiratory chain via ETF-ubiquinone oxidoreductase (ETF dehydrogenase).</text>
</comment>
<proteinExistence type="inferred from homology"/>
<comment type="cofactor">
    <cofactor evidence="1">
        <name>FAD</name>
        <dbReference type="ChEBI" id="CHEBI:57692"/>
    </cofactor>
</comment>
<dbReference type="InterPro" id="IPR014729">
    <property type="entry name" value="Rossmann-like_a/b/a_fold"/>
</dbReference>
<dbReference type="InterPro" id="IPR014731">
    <property type="entry name" value="ETF_asu_C"/>
</dbReference>
<feature type="domain" description="Electron transfer flavoprotein alpha/beta-subunit N-terminal" evidence="6">
    <location>
        <begin position="14"/>
        <end position="141"/>
    </location>
</feature>
<reference evidence="7 8" key="1">
    <citation type="submission" date="2017-09" db="EMBL/GenBank/DDBJ databases">
        <authorList>
            <person name="Bumgarner R.E."/>
        </authorList>
    </citation>
    <scope>NUCLEOTIDE SEQUENCE [LARGE SCALE GENOMIC DNA]</scope>
    <source>
        <strain evidence="7 8">T34998</strain>
    </source>
</reference>
<evidence type="ECO:0000259" key="6">
    <source>
        <dbReference type="Pfam" id="PF01012"/>
    </source>
</evidence>
<evidence type="ECO:0000313" key="8">
    <source>
        <dbReference type="Proteomes" id="UP000256324"/>
    </source>
</evidence>
<dbReference type="InterPro" id="IPR001308">
    <property type="entry name" value="ETF_a/FixB"/>
</dbReference>
<organism evidence="7 8">
    <name type="scientific">Cutibacterium namnetense</name>
    <dbReference type="NCBI Taxonomy" id="1574624"/>
    <lineage>
        <taxon>Bacteria</taxon>
        <taxon>Bacillati</taxon>
        <taxon>Actinomycetota</taxon>
        <taxon>Actinomycetes</taxon>
        <taxon>Propionibacteriales</taxon>
        <taxon>Propionibacteriaceae</taxon>
        <taxon>Cutibacterium</taxon>
    </lineage>
</organism>
<evidence type="ECO:0000256" key="1">
    <source>
        <dbReference type="ARBA" id="ARBA00001974"/>
    </source>
</evidence>
<evidence type="ECO:0000256" key="3">
    <source>
        <dbReference type="ARBA" id="ARBA00011355"/>
    </source>
</evidence>
<dbReference type="RefSeq" id="WP_115939586.1">
    <property type="nucleotide sequence ID" value="NZ_PCZS01000005.1"/>
</dbReference>
<sequence length="294" mass="30032">MTAWILTTTPDVCALVSAARDIGGPVRAVLVGHSKATLAGVDSLTVMTPDRPDAPLEAVAAAVAEGLDCCDGDVVLVPDREADRILAGALAARHHAPVLTAVRRVGPQEATVGRFGGVVEQTVSMGSTTTVLVMDPGGALTGPQVAAEQVTVAAGPVTVVSQSAADHEVPDLSKARRVVAVGRGLRQESDLAIIGDLARALGAEVACSRPLAEGLGWMPKETYVGVSGLHLSPELYVAVGISGQLQHMVGCQGARCVVAVNTDEKAPVMEQADYAVVGDLYDVVPALTAELGGR</sequence>
<dbReference type="InterPro" id="IPR029035">
    <property type="entry name" value="DHS-like_NAD/FAD-binding_dom"/>
</dbReference>
<name>A0ABX9I755_9ACTN</name>
<accession>A0ABX9I755</accession>
<dbReference type="PANTHER" id="PTHR43153">
    <property type="entry name" value="ELECTRON TRANSFER FLAVOPROTEIN ALPHA"/>
    <property type="match status" value="1"/>
</dbReference>
<dbReference type="Proteomes" id="UP000256324">
    <property type="component" value="Unassembled WGS sequence"/>
</dbReference>
<feature type="domain" description="Electron transfer flavoprotein alpha subunit C-terminal" evidence="5">
    <location>
        <begin position="171"/>
        <end position="252"/>
    </location>
</feature>
<dbReference type="Gene3D" id="3.40.50.620">
    <property type="entry name" value="HUPs"/>
    <property type="match status" value="1"/>
</dbReference>
<dbReference type="PIRSF" id="PIRSF000089">
    <property type="entry name" value="Electra_flavoP_a"/>
    <property type="match status" value="1"/>
</dbReference>
<gene>
    <name evidence="7" type="ORF">CP880_11200</name>
</gene>
<dbReference type="Gene3D" id="3.40.50.1220">
    <property type="entry name" value="TPP-binding domain"/>
    <property type="match status" value="1"/>
</dbReference>
<dbReference type="SUPFAM" id="SSF52467">
    <property type="entry name" value="DHS-like NAD/FAD-binding domain"/>
    <property type="match status" value="1"/>
</dbReference>
<keyword evidence="8" id="KW-1185">Reference proteome</keyword>
<comment type="subunit">
    <text evidence="3">Heterodimer of an alpha and a beta subunit.</text>
</comment>
<evidence type="ECO:0000313" key="7">
    <source>
        <dbReference type="EMBL" id="REB68122.1"/>
    </source>
</evidence>
<comment type="caution">
    <text evidence="7">The sequence shown here is derived from an EMBL/GenBank/DDBJ whole genome shotgun (WGS) entry which is preliminary data.</text>
</comment>
<protein>
    <submittedName>
        <fullName evidence="7">Electron transfer flavoprotein subunit beta</fullName>
    </submittedName>
</protein>